<evidence type="ECO:0000313" key="1">
    <source>
        <dbReference type="EMBL" id="HDP15930.1"/>
    </source>
</evidence>
<comment type="caution">
    <text evidence="1">The sequence shown here is derived from an EMBL/GenBank/DDBJ whole genome shotgun (WGS) entry which is preliminary data.</text>
</comment>
<dbReference type="SUPFAM" id="SSF53098">
    <property type="entry name" value="Ribonuclease H-like"/>
    <property type="match status" value="1"/>
</dbReference>
<evidence type="ECO:0008006" key="2">
    <source>
        <dbReference type="Google" id="ProtNLM"/>
    </source>
</evidence>
<dbReference type="AlphaFoldDB" id="A0A7C1GLZ9"/>
<protein>
    <recommendedName>
        <fullName evidence="2">Piwi domain-containing protein</fullName>
    </recommendedName>
</protein>
<dbReference type="Gene3D" id="3.30.420.10">
    <property type="entry name" value="Ribonuclease H-like superfamily/Ribonuclease H"/>
    <property type="match status" value="1"/>
</dbReference>
<dbReference type="InterPro" id="IPR036397">
    <property type="entry name" value="RNaseH_sf"/>
</dbReference>
<organism evidence="1">
    <name type="scientific">Thermofilum adornatum</name>
    <dbReference type="NCBI Taxonomy" id="1365176"/>
    <lineage>
        <taxon>Archaea</taxon>
        <taxon>Thermoproteota</taxon>
        <taxon>Thermoprotei</taxon>
        <taxon>Thermofilales</taxon>
        <taxon>Thermofilaceae</taxon>
        <taxon>Thermofilum</taxon>
    </lineage>
</organism>
<dbReference type="EMBL" id="DSAY01000172">
    <property type="protein sequence ID" value="HDP15930.1"/>
    <property type="molecule type" value="Genomic_DNA"/>
</dbReference>
<name>A0A7C1GLZ9_9CREN</name>
<gene>
    <name evidence="1" type="ORF">ENN26_09195</name>
</gene>
<dbReference type="Gene3D" id="3.40.50.2300">
    <property type="match status" value="1"/>
</dbReference>
<reference evidence="1" key="1">
    <citation type="journal article" date="2020" name="mSystems">
        <title>Genome- and Community-Level Interaction Insights into Carbon Utilization and Element Cycling Functions of Hydrothermarchaeota in Hydrothermal Sediment.</title>
        <authorList>
            <person name="Zhou Z."/>
            <person name="Liu Y."/>
            <person name="Xu W."/>
            <person name="Pan J."/>
            <person name="Luo Z.H."/>
            <person name="Li M."/>
        </authorList>
    </citation>
    <scope>NUCLEOTIDE SEQUENCE [LARGE SCALE GENOMIC DNA]</scope>
    <source>
        <strain evidence="1">SpSt-116</strain>
    </source>
</reference>
<dbReference type="GO" id="GO:0003676">
    <property type="term" value="F:nucleic acid binding"/>
    <property type="evidence" value="ECO:0007669"/>
    <property type="project" value="InterPro"/>
</dbReference>
<dbReference type="InterPro" id="IPR012337">
    <property type="entry name" value="RNaseH-like_sf"/>
</dbReference>
<accession>A0A7C1GLZ9</accession>
<proteinExistence type="predicted"/>
<sequence length="492" mass="56386">MDFVGGTKKEPGQHWKKMYVSTGDFKVIDELGNFLLLQLSEPKILFSSSYSSFLFPREFTAIRRFYTSDEPYQATLKFFFFKGDKIVENLLERIYKYTKWNEGFNFTLNIQPYQVDSYSELCDKILNALDVAGQDDKVIVGGVIGYSNEGSCENLFAKAKASSLINQIATHLININKIRSMLEECKSKKGENLYDCNAYKAYIYNNIVQLYAKAGGIPWIPGENLLQNTAVIGLATARMDREYVVGVAFAIAFLGKEIKSFLTTSTYNLNELDKDILKSKGIYIPRKTVEELLKGIVASCKKRILTIRRFVIFQTPIIVQEELTGISEVLRENDWFLVHVKNYGFPKRIYNTQTSDWGPYRGTYLLDKDHLDSFKDTGILKAVLATTGRAFVRSNRGEEEIPLYKATPRPIELEIHASRIAGSKPLNLSIYIGRLILLLNKLDWEAYTYWPKLPFVIKYAQRVATIISKVDEKTRNKLKYALSLTPELRYIM</sequence>